<dbReference type="GO" id="GO:0032259">
    <property type="term" value="P:methylation"/>
    <property type="evidence" value="ECO:0007669"/>
    <property type="project" value="UniProtKB-KW"/>
</dbReference>
<dbReference type="InterPro" id="IPR013630">
    <property type="entry name" value="Methyltransf_Zn-bd_dom_put"/>
</dbReference>
<name>A0A411YGC4_9ACTN</name>
<feature type="domain" description="Methyltransferase putative zinc binding" evidence="1">
    <location>
        <begin position="4"/>
        <end position="65"/>
    </location>
</feature>
<gene>
    <name evidence="3" type="ORF">ER308_12415</name>
</gene>
<keyword evidence="3" id="KW-0808">Transferase</keyword>
<sequence length="421" mass="46384">MNRCRFCESPLSRTVVDLGTSPLCETFPTAEACEVAEPHYPLHLQVCEQCWLVQLPAYVPAKEIFAEYAYFSAYSDAWVEHARTYAHRMARELELGADSMVLEVASNDGYLLQWFVERGVPVLGVEPAANVAEAARERGVDTEVAFFDAAFGERLATEGRRADLIVANNVLAQVPDLNGFVAGFAPALAPDGVLTIEVPHLQRLIEGNQFDTIYHEHFTYFSLLALEAVLRAHGLHVYDVEELWTHGGSLRVFTQRADTGPRTSTPAVAALVTRERALGYDRADAYADFGAQVRRTKRRLLSYLIAAHEAGHRVVGYGAPGKSATLLNYCGIGPDLLEFTVDRNPYKHGRFTPGSRIPIHPVERLFGARPDVVLILPWNLADEIAAQLEPVRAWGGRLVVPIPEVTELTAPAGMRTPAGAR</sequence>
<reference evidence="3 4" key="1">
    <citation type="submission" date="2019-01" db="EMBL/GenBank/DDBJ databases">
        <title>Egibacter rhizosphaerae EGI 80759T.</title>
        <authorList>
            <person name="Chen D.-D."/>
            <person name="Tian Y."/>
            <person name="Jiao J.-Y."/>
            <person name="Zhang X.-T."/>
            <person name="Zhang Y.-G."/>
            <person name="Zhang Y."/>
            <person name="Xiao M."/>
            <person name="Shu W.-S."/>
            <person name="Li W.-J."/>
        </authorList>
    </citation>
    <scope>NUCLEOTIDE SEQUENCE [LARGE SCALE GENOMIC DNA]</scope>
    <source>
        <strain evidence="3 4">EGI 80759</strain>
    </source>
</reference>
<dbReference type="Pfam" id="PF08484">
    <property type="entry name" value="Methyltransf_14"/>
    <property type="match status" value="1"/>
</dbReference>
<dbReference type="PANTHER" id="PTHR43861">
    <property type="entry name" value="TRANS-ACONITATE 2-METHYLTRANSFERASE-RELATED"/>
    <property type="match status" value="1"/>
</dbReference>
<dbReference type="Proteomes" id="UP000291469">
    <property type="component" value="Chromosome"/>
</dbReference>
<dbReference type="InterPro" id="IPR013691">
    <property type="entry name" value="MeTrfase_14"/>
</dbReference>
<dbReference type="RefSeq" id="WP_131155287.1">
    <property type="nucleotide sequence ID" value="NZ_CP036402.1"/>
</dbReference>
<dbReference type="GO" id="GO:0008168">
    <property type="term" value="F:methyltransferase activity"/>
    <property type="evidence" value="ECO:0007669"/>
    <property type="project" value="UniProtKB-KW"/>
</dbReference>
<accession>A0A411YGC4</accession>
<evidence type="ECO:0000259" key="1">
    <source>
        <dbReference type="Pfam" id="PF08421"/>
    </source>
</evidence>
<dbReference type="Gene3D" id="3.40.50.720">
    <property type="entry name" value="NAD(P)-binding Rossmann-like Domain"/>
    <property type="match status" value="1"/>
</dbReference>
<dbReference type="Pfam" id="PF13489">
    <property type="entry name" value="Methyltransf_23"/>
    <property type="match status" value="1"/>
</dbReference>
<evidence type="ECO:0000313" key="4">
    <source>
        <dbReference type="Proteomes" id="UP000291469"/>
    </source>
</evidence>
<dbReference type="PANTHER" id="PTHR43861:SF5">
    <property type="entry name" value="BLL5978 PROTEIN"/>
    <property type="match status" value="1"/>
</dbReference>
<proteinExistence type="predicted"/>
<dbReference type="SUPFAM" id="SSF53335">
    <property type="entry name" value="S-adenosyl-L-methionine-dependent methyltransferases"/>
    <property type="match status" value="1"/>
</dbReference>
<dbReference type="AlphaFoldDB" id="A0A411YGC4"/>
<dbReference type="Gene3D" id="3.40.50.150">
    <property type="entry name" value="Vaccinia Virus protein VP39"/>
    <property type="match status" value="1"/>
</dbReference>
<dbReference type="OrthoDB" id="9815644at2"/>
<keyword evidence="3" id="KW-0489">Methyltransferase</keyword>
<evidence type="ECO:0000259" key="2">
    <source>
        <dbReference type="Pfam" id="PF08484"/>
    </source>
</evidence>
<dbReference type="InterPro" id="IPR029063">
    <property type="entry name" value="SAM-dependent_MTases_sf"/>
</dbReference>
<evidence type="ECO:0000313" key="3">
    <source>
        <dbReference type="EMBL" id="QBI20290.1"/>
    </source>
</evidence>
<feature type="domain" description="C-methyltransferase" evidence="2">
    <location>
        <begin position="245"/>
        <end position="403"/>
    </location>
</feature>
<dbReference type="CDD" id="cd02440">
    <property type="entry name" value="AdoMet_MTases"/>
    <property type="match status" value="1"/>
</dbReference>
<dbReference type="Pfam" id="PF08421">
    <property type="entry name" value="Methyltransf_13"/>
    <property type="match status" value="1"/>
</dbReference>
<organism evidence="3 4">
    <name type="scientific">Egibacter rhizosphaerae</name>
    <dbReference type="NCBI Taxonomy" id="1670831"/>
    <lineage>
        <taxon>Bacteria</taxon>
        <taxon>Bacillati</taxon>
        <taxon>Actinomycetota</taxon>
        <taxon>Nitriliruptoria</taxon>
        <taxon>Egibacterales</taxon>
        <taxon>Egibacteraceae</taxon>
        <taxon>Egibacter</taxon>
    </lineage>
</organism>
<keyword evidence="4" id="KW-1185">Reference proteome</keyword>
<dbReference type="KEGG" id="erz:ER308_12415"/>
<protein>
    <submittedName>
        <fullName evidence="3">Class I SAM-dependent methyltransferase</fullName>
    </submittedName>
</protein>
<dbReference type="Gene3D" id="6.20.50.110">
    <property type="entry name" value="Methyltransferase, zinc-binding domain"/>
    <property type="match status" value="1"/>
</dbReference>
<dbReference type="InterPro" id="IPR038576">
    <property type="entry name" value="Methyltransf_Zn-bd_dom_put_sf"/>
</dbReference>
<dbReference type="Gene3D" id="6.10.250.3100">
    <property type="match status" value="1"/>
</dbReference>
<dbReference type="EMBL" id="CP036402">
    <property type="protein sequence ID" value="QBI20290.1"/>
    <property type="molecule type" value="Genomic_DNA"/>
</dbReference>